<gene>
    <name evidence="2" type="ORF">JI741_17455</name>
</gene>
<dbReference type="Gene3D" id="3.30.160.670">
    <property type="match status" value="1"/>
</dbReference>
<evidence type="ECO:0000259" key="1">
    <source>
        <dbReference type="Pfam" id="PF13590"/>
    </source>
</evidence>
<evidence type="ECO:0000313" key="2">
    <source>
        <dbReference type="EMBL" id="MBL0743020.1"/>
    </source>
</evidence>
<dbReference type="EMBL" id="JAERRB010000005">
    <property type="protein sequence ID" value="MBL0743020.1"/>
    <property type="molecule type" value="Genomic_DNA"/>
</dbReference>
<feature type="domain" description="DUF4136" evidence="1">
    <location>
        <begin position="21"/>
        <end position="174"/>
    </location>
</feature>
<dbReference type="Pfam" id="PF13590">
    <property type="entry name" value="DUF4136"/>
    <property type="match status" value="1"/>
</dbReference>
<dbReference type="RefSeq" id="WP_202011856.1">
    <property type="nucleotide sequence ID" value="NZ_JAERRB010000005.1"/>
</dbReference>
<reference evidence="2 3" key="1">
    <citation type="submission" date="2021-01" db="EMBL/GenBank/DDBJ databases">
        <title>Chryseolinea sp. Jin1 Genome sequencing and assembly.</title>
        <authorList>
            <person name="Kim I."/>
        </authorList>
    </citation>
    <scope>NUCLEOTIDE SEQUENCE [LARGE SCALE GENOMIC DNA]</scope>
    <source>
        <strain evidence="2 3">Jin1</strain>
    </source>
</reference>
<name>A0ABS1KU74_9BACT</name>
<comment type="caution">
    <text evidence="2">The sequence shown here is derived from an EMBL/GenBank/DDBJ whole genome shotgun (WGS) entry which is preliminary data.</text>
</comment>
<evidence type="ECO:0000313" key="3">
    <source>
        <dbReference type="Proteomes" id="UP000613030"/>
    </source>
</evidence>
<dbReference type="Proteomes" id="UP000613030">
    <property type="component" value="Unassembled WGS sequence"/>
</dbReference>
<proteinExistence type="predicted"/>
<protein>
    <submittedName>
        <fullName evidence="2">DUF4136 domain-containing protein</fullName>
    </submittedName>
</protein>
<sequence>MKPYIIPMLAALIGCSPQLKVHTDFEWDYDQWTYRTCAWASKTTAGSSQSPLYHDELIDRTIKQAVDSQLAAHGYAISSDGPDLMLHYQVIVNEEATLPSGAFAYSNDPYWIDMPRQPFTYREGTLIIDLTDARSGHLVWRGWAVAPVDERYKSEKIKARIHTAVEQIFKNFPGNAKAITGQQRTATKIW</sequence>
<organism evidence="2 3">
    <name type="scientific">Chryseolinea lacunae</name>
    <dbReference type="NCBI Taxonomy" id="2801331"/>
    <lineage>
        <taxon>Bacteria</taxon>
        <taxon>Pseudomonadati</taxon>
        <taxon>Bacteroidota</taxon>
        <taxon>Cytophagia</taxon>
        <taxon>Cytophagales</taxon>
        <taxon>Fulvivirgaceae</taxon>
        <taxon>Chryseolinea</taxon>
    </lineage>
</organism>
<accession>A0ABS1KU74</accession>
<dbReference type="PROSITE" id="PS51257">
    <property type="entry name" value="PROKAR_LIPOPROTEIN"/>
    <property type="match status" value="1"/>
</dbReference>
<keyword evidence="3" id="KW-1185">Reference proteome</keyword>
<dbReference type="InterPro" id="IPR025411">
    <property type="entry name" value="DUF4136"/>
</dbReference>